<dbReference type="PANTHER" id="PTHR14523">
    <property type="entry name" value="UNCHARACTERIZED PROTEIN C17ORF53 HOMOLOG"/>
    <property type="match status" value="1"/>
</dbReference>
<gene>
    <name evidence="3" type="ORF">VNO80_13502</name>
</gene>
<dbReference type="InterPro" id="IPR028045">
    <property type="entry name" value="HROB"/>
</dbReference>
<reference evidence="3 4" key="1">
    <citation type="submission" date="2024-01" db="EMBL/GenBank/DDBJ databases">
        <title>The genomes of 5 underutilized Papilionoideae crops provide insights into root nodulation and disease resistanc.</title>
        <authorList>
            <person name="Jiang F."/>
        </authorList>
    </citation>
    <scope>NUCLEOTIDE SEQUENCE [LARGE SCALE GENOMIC DNA]</scope>
    <source>
        <strain evidence="3">JINMINGXINNONG_FW02</strain>
        <tissue evidence="3">Leaves</tissue>
    </source>
</reference>
<organism evidence="3 4">
    <name type="scientific">Phaseolus coccineus</name>
    <name type="common">Scarlet runner bean</name>
    <name type="synonym">Phaseolus multiflorus</name>
    <dbReference type="NCBI Taxonomy" id="3886"/>
    <lineage>
        <taxon>Eukaryota</taxon>
        <taxon>Viridiplantae</taxon>
        <taxon>Streptophyta</taxon>
        <taxon>Embryophyta</taxon>
        <taxon>Tracheophyta</taxon>
        <taxon>Spermatophyta</taxon>
        <taxon>Magnoliopsida</taxon>
        <taxon>eudicotyledons</taxon>
        <taxon>Gunneridae</taxon>
        <taxon>Pentapetalae</taxon>
        <taxon>rosids</taxon>
        <taxon>fabids</taxon>
        <taxon>Fabales</taxon>
        <taxon>Fabaceae</taxon>
        <taxon>Papilionoideae</taxon>
        <taxon>50 kb inversion clade</taxon>
        <taxon>NPAAA clade</taxon>
        <taxon>indigoferoid/millettioid clade</taxon>
        <taxon>Phaseoleae</taxon>
        <taxon>Phaseolus</taxon>
    </lineage>
</organism>
<dbReference type="InterPro" id="IPR058570">
    <property type="entry name" value="HROB_OB"/>
</dbReference>
<evidence type="ECO:0000256" key="1">
    <source>
        <dbReference type="SAM" id="MobiDB-lite"/>
    </source>
</evidence>
<comment type="caution">
    <text evidence="3">The sequence shown here is derived from an EMBL/GenBank/DDBJ whole genome shotgun (WGS) entry which is preliminary data.</text>
</comment>
<dbReference type="PANTHER" id="PTHR14523:SF1">
    <property type="entry name" value="HOMOLOGOUS RECOMBINATION OB-FOLD PROTEIN"/>
    <property type="match status" value="1"/>
</dbReference>
<evidence type="ECO:0000313" key="3">
    <source>
        <dbReference type="EMBL" id="KAK7364760.1"/>
    </source>
</evidence>
<evidence type="ECO:0000313" key="4">
    <source>
        <dbReference type="Proteomes" id="UP001374584"/>
    </source>
</evidence>
<dbReference type="AlphaFoldDB" id="A0AAN9R731"/>
<feature type="compositionally biased region" description="Basic and acidic residues" evidence="1">
    <location>
        <begin position="116"/>
        <end position="139"/>
    </location>
</feature>
<feature type="compositionally biased region" description="Gly residues" evidence="1">
    <location>
        <begin position="156"/>
        <end position="172"/>
    </location>
</feature>
<sequence length="178" mass="19122">MSFRDQLDLTGTASGSLHRKVLKDAEFGCLIAVGSVLVLKNVRIFSPNRRNFYLNITLNNIVKVFNFDICPPTEDLLLVCHPVIRLPPPAPGTIPAMTNTLESRMELAHKTKKSRRGEVARGGGRESGDSRGEGTREGARAGGSSRGGLWRVWGLARGGGRAAGDSRGGWSRGGVVAR</sequence>
<protein>
    <recommendedName>
        <fullName evidence="2">Homologous recombination OB-fold protein OB-fold domain-containing protein</fullName>
    </recommendedName>
</protein>
<proteinExistence type="predicted"/>
<dbReference type="Pfam" id="PF15072">
    <property type="entry name" value="HROB"/>
    <property type="match status" value="1"/>
</dbReference>
<accession>A0AAN9R731</accession>
<dbReference type="EMBL" id="JAYMYR010000005">
    <property type="protein sequence ID" value="KAK7364760.1"/>
    <property type="molecule type" value="Genomic_DNA"/>
</dbReference>
<dbReference type="GO" id="GO:0000725">
    <property type="term" value="P:recombinational repair"/>
    <property type="evidence" value="ECO:0007669"/>
    <property type="project" value="InterPro"/>
</dbReference>
<evidence type="ECO:0000259" key="2">
    <source>
        <dbReference type="Pfam" id="PF15072"/>
    </source>
</evidence>
<keyword evidence="4" id="KW-1185">Reference proteome</keyword>
<name>A0AAN9R731_PHACN</name>
<dbReference type="Proteomes" id="UP001374584">
    <property type="component" value="Unassembled WGS sequence"/>
</dbReference>
<feature type="region of interest" description="Disordered" evidence="1">
    <location>
        <begin position="109"/>
        <end position="178"/>
    </location>
</feature>
<feature type="domain" description="Homologous recombination OB-fold protein OB-fold" evidence="2">
    <location>
        <begin position="8"/>
        <end position="66"/>
    </location>
</feature>